<dbReference type="SMR" id="P91557"/>
<dbReference type="InterPro" id="IPR045068">
    <property type="entry name" value="BACURD1-3"/>
</dbReference>
<dbReference type="FunCoup" id="P91557">
    <property type="interactions" value="68"/>
</dbReference>
<keyword evidence="4" id="KW-1185">Reference proteome</keyword>
<dbReference type="HOGENOM" id="CLU_1195786_0_0_1"/>
<evidence type="ECO:0000313" key="4">
    <source>
        <dbReference type="Proteomes" id="UP000001940"/>
    </source>
</evidence>
<dbReference type="InterPro" id="IPR003131">
    <property type="entry name" value="T1-type_BTB"/>
</dbReference>
<keyword evidence="1" id="KW-0472">Membrane</keyword>
<dbReference type="Bgee" id="WBGene00022568">
    <property type="expression patterns" value="Expressed in larva and 2 other cell types or tissues"/>
</dbReference>
<dbReference type="PhylomeDB" id="P91557"/>
<organism evidence="3 4">
    <name type="scientific">Caenorhabditis elegans</name>
    <dbReference type="NCBI Taxonomy" id="6239"/>
    <lineage>
        <taxon>Eukaryota</taxon>
        <taxon>Metazoa</taxon>
        <taxon>Ecdysozoa</taxon>
        <taxon>Nematoda</taxon>
        <taxon>Chromadorea</taxon>
        <taxon>Rhabditida</taxon>
        <taxon>Rhabditina</taxon>
        <taxon>Rhabditomorpha</taxon>
        <taxon>Rhabditoidea</taxon>
        <taxon>Rhabditidae</taxon>
        <taxon>Peloderinae</taxon>
        <taxon>Caenorhabditis</taxon>
    </lineage>
</organism>
<dbReference type="GO" id="GO:0051260">
    <property type="term" value="P:protein homooligomerization"/>
    <property type="evidence" value="ECO:0007669"/>
    <property type="project" value="InterPro"/>
</dbReference>
<dbReference type="OrthoDB" id="2414723at2759"/>
<dbReference type="PaxDb" id="6239-ZC239.5"/>
<dbReference type="eggNOG" id="KOG2716">
    <property type="taxonomic scope" value="Eukaryota"/>
</dbReference>
<dbReference type="UCSC" id="ZC239.5">
    <property type="organism name" value="c. elegans"/>
</dbReference>
<dbReference type="PROSITE" id="PS50097">
    <property type="entry name" value="BTB"/>
    <property type="match status" value="1"/>
</dbReference>
<dbReference type="Proteomes" id="UP000001940">
    <property type="component" value="Chromosome II"/>
</dbReference>
<reference evidence="3 4" key="1">
    <citation type="journal article" date="1998" name="Science">
        <title>Genome sequence of the nematode C. elegans: a platform for investigating biology.</title>
        <authorList>
            <consortium name="The C. elegans sequencing consortium"/>
            <person name="Sulson J.E."/>
            <person name="Waterston R."/>
        </authorList>
    </citation>
    <scope>NUCLEOTIDE SEQUENCE [LARGE SCALE GENOMIC DNA]</scope>
    <source>
        <strain evidence="3 4">Bristol N2</strain>
    </source>
</reference>
<gene>
    <name evidence="3" type="ORF">CELE_ZC239.5</name>
    <name evidence="3 5" type="ORF">ZC239.5</name>
</gene>
<accession>P91557</accession>
<keyword evidence="1" id="KW-0812">Transmembrane</keyword>
<name>P91557_CAEEL</name>
<dbReference type="Pfam" id="PF02214">
    <property type="entry name" value="BTB_2"/>
    <property type="match status" value="1"/>
</dbReference>
<evidence type="ECO:0000313" key="5">
    <source>
        <dbReference type="WormBase" id="ZC239.5"/>
    </source>
</evidence>
<dbReference type="PANTHER" id="PTHR11145">
    <property type="entry name" value="BTB/POZ DOMAIN-CONTAINING ADAPTER FOR CUL3-MEDIATED RHOA DEGRADATION PROTEIN FAMILY MEMBER"/>
    <property type="match status" value="1"/>
</dbReference>
<dbReference type="CDD" id="cd18316">
    <property type="entry name" value="BTB_POZ_KCTD-like"/>
    <property type="match status" value="1"/>
</dbReference>
<evidence type="ECO:0000259" key="2">
    <source>
        <dbReference type="PROSITE" id="PS50097"/>
    </source>
</evidence>
<feature type="transmembrane region" description="Helical" evidence="1">
    <location>
        <begin position="171"/>
        <end position="189"/>
    </location>
</feature>
<dbReference type="PANTHER" id="PTHR11145:SF19">
    <property type="entry name" value="BTB DOMAIN-CONTAINING PROTEIN-RELATED"/>
    <property type="match status" value="1"/>
</dbReference>
<dbReference type="PIR" id="T25972">
    <property type="entry name" value="T25972"/>
</dbReference>
<feature type="domain" description="BTB" evidence="2">
    <location>
        <begin position="4"/>
        <end position="69"/>
    </location>
</feature>
<evidence type="ECO:0000313" key="3">
    <source>
        <dbReference type="EMBL" id="CCD64931.1"/>
    </source>
</evidence>
<protein>
    <submittedName>
        <fullName evidence="3">BTB domain-containing protein</fullName>
    </submittedName>
</protein>
<dbReference type="STRING" id="6239.ZC239.5.1"/>
<dbReference type="AGR" id="WB:WBGene00022568"/>
<dbReference type="AlphaFoldDB" id="P91557"/>
<dbReference type="EMBL" id="BX284602">
    <property type="protein sequence ID" value="CCD64931.1"/>
    <property type="molecule type" value="Genomic_DNA"/>
</dbReference>
<evidence type="ECO:0000256" key="1">
    <source>
        <dbReference type="SAM" id="Phobius"/>
    </source>
</evidence>
<dbReference type="InterPro" id="IPR000210">
    <property type="entry name" value="BTB/POZ_dom"/>
</dbReference>
<dbReference type="SUPFAM" id="SSF54695">
    <property type="entry name" value="POZ domain"/>
    <property type="match status" value="1"/>
</dbReference>
<proteinExistence type="predicted"/>
<dbReference type="InterPro" id="IPR011333">
    <property type="entry name" value="SKP1/BTB/POZ_sf"/>
</dbReference>
<dbReference type="SMART" id="SM00225">
    <property type="entry name" value="BTB"/>
    <property type="match status" value="1"/>
</dbReference>
<sequence length="204" mass="23635">MGNNIIKLNVGGKEFSTTEATLTKFEGYFKQKLKTRGKIWQTTLFIDRSPTHFEIILNFMRDGKVDLPETLKELMPIFRETEYYTLASLVEQCGGAIASLGGGPEFDKFRGIIPTEAVVSINNSDVDNNQVEVGNYYVNYIRAATYDRFMKWKNSSKTEQYAEQEDTPSTMFWKIVLILCIYILCEYLVQKFRPQKSRQQKLFI</sequence>
<dbReference type="InParanoid" id="P91557"/>
<dbReference type="Gene3D" id="3.30.710.10">
    <property type="entry name" value="Potassium Channel Kv1.1, Chain A"/>
    <property type="match status" value="1"/>
</dbReference>
<dbReference type="WormBase" id="ZC239.5">
    <property type="protein sequence ID" value="CE15120"/>
    <property type="gene ID" value="WBGene00022568"/>
</dbReference>
<keyword evidence="1" id="KW-1133">Transmembrane helix</keyword>